<sequence length="84" mass="8937">MKNLYLIAAVAVMGLSLVSCSNDKSAEELFAPSTKQQEEVLQNLSEYDDYLIMAKPGDTIPPNQEGGGGTGEDGTIPVKPPKKP</sequence>
<name>A0ABY5IM72_9FLAO</name>
<feature type="signal peptide" evidence="2">
    <location>
        <begin position="1"/>
        <end position="21"/>
    </location>
</feature>
<keyword evidence="2" id="KW-0732">Signal</keyword>
<evidence type="ECO:0000313" key="3">
    <source>
        <dbReference type="EMBL" id="UUC43854.1"/>
    </source>
</evidence>
<evidence type="ECO:0000313" key="4">
    <source>
        <dbReference type="Proteomes" id="UP001059844"/>
    </source>
</evidence>
<keyword evidence="4" id="KW-1185">Reference proteome</keyword>
<evidence type="ECO:0008006" key="5">
    <source>
        <dbReference type="Google" id="ProtNLM"/>
    </source>
</evidence>
<evidence type="ECO:0000256" key="2">
    <source>
        <dbReference type="SAM" id="SignalP"/>
    </source>
</evidence>
<dbReference type="RefSeq" id="WP_256549522.1">
    <property type="nucleotide sequence ID" value="NZ_CP101751.1"/>
</dbReference>
<dbReference type="PROSITE" id="PS51257">
    <property type="entry name" value="PROKAR_LIPOPROTEIN"/>
    <property type="match status" value="1"/>
</dbReference>
<accession>A0ABY5IM72</accession>
<dbReference type="EMBL" id="CP101751">
    <property type="protein sequence ID" value="UUC43854.1"/>
    <property type="molecule type" value="Genomic_DNA"/>
</dbReference>
<gene>
    <name evidence="3" type="ORF">NOX80_09435</name>
</gene>
<organism evidence="3 4">
    <name type="scientific">Flavobacterium cerinum</name>
    <dbReference type="NCBI Taxonomy" id="2502784"/>
    <lineage>
        <taxon>Bacteria</taxon>
        <taxon>Pseudomonadati</taxon>
        <taxon>Bacteroidota</taxon>
        <taxon>Flavobacteriia</taxon>
        <taxon>Flavobacteriales</taxon>
        <taxon>Flavobacteriaceae</taxon>
        <taxon>Flavobacterium</taxon>
    </lineage>
</organism>
<reference evidence="3" key="1">
    <citation type="submission" date="2022-07" db="EMBL/GenBank/DDBJ databases">
        <title>Isolation, identification, and degradation of a PFOSA degrading strain from sewage treatment plant.</title>
        <authorList>
            <person name="Zhang L."/>
            <person name="Huo Y."/>
        </authorList>
    </citation>
    <scope>NUCLEOTIDE SEQUENCE</scope>
    <source>
        <strain evidence="3">C1</strain>
    </source>
</reference>
<protein>
    <recommendedName>
        <fullName evidence="5">Secreted protein</fullName>
    </recommendedName>
</protein>
<dbReference type="Proteomes" id="UP001059844">
    <property type="component" value="Chromosome"/>
</dbReference>
<feature type="chain" id="PRO_5046761443" description="Secreted protein" evidence="2">
    <location>
        <begin position="22"/>
        <end position="84"/>
    </location>
</feature>
<feature type="region of interest" description="Disordered" evidence="1">
    <location>
        <begin position="55"/>
        <end position="84"/>
    </location>
</feature>
<evidence type="ECO:0000256" key="1">
    <source>
        <dbReference type="SAM" id="MobiDB-lite"/>
    </source>
</evidence>
<proteinExistence type="predicted"/>